<accession>A0A1L7D4E3</accession>
<reference evidence="4 5" key="1">
    <citation type="submission" date="2014-08" db="EMBL/GenBank/DDBJ databases">
        <title>Complete genome sequence of Corynebacterium phocae M408/89/1(T)(=DSM 44612(T)), isolated from the common seal (Phoca vitulina).</title>
        <authorList>
            <person name="Ruckert C."/>
            <person name="Albersmeier A."/>
            <person name="Winkler A."/>
            <person name="Kalinowski J."/>
        </authorList>
    </citation>
    <scope>NUCLEOTIDE SEQUENCE [LARGE SCALE GENOMIC DNA]</scope>
    <source>
        <strain evidence="4 5">M408/89/1</strain>
    </source>
</reference>
<dbReference type="KEGG" id="cpho:CPHO_08890"/>
<dbReference type="PANTHER" id="PTHR21666:SF270">
    <property type="entry name" value="MUREIN HYDROLASE ACTIVATOR ENVC"/>
    <property type="match status" value="1"/>
</dbReference>
<dbReference type="InterPro" id="IPR050570">
    <property type="entry name" value="Cell_wall_metabolism_enzyme"/>
</dbReference>
<dbReference type="OrthoDB" id="1099523at2"/>
<proteinExistence type="predicted"/>
<dbReference type="PANTHER" id="PTHR21666">
    <property type="entry name" value="PEPTIDASE-RELATED"/>
    <property type="match status" value="1"/>
</dbReference>
<evidence type="ECO:0000256" key="2">
    <source>
        <dbReference type="SAM" id="SignalP"/>
    </source>
</evidence>
<dbReference type="SUPFAM" id="SSF51261">
    <property type="entry name" value="Duplicated hybrid motif"/>
    <property type="match status" value="1"/>
</dbReference>
<feature type="signal peptide" evidence="2">
    <location>
        <begin position="1"/>
        <end position="33"/>
    </location>
</feature>
<dbReference type="InterPro" id="IPR011055">
    <property type="entry name" value="Dup_hybrid_motif"/>
</dbReference>
<evidence type="ECO:0000259" key="3">
    <source>
        <dbReference type="Pfam" id="PF01551"/>
    </source>
</evidence>
<dbReference type="GO" id="GO:0004222">
    <property type="term" value="F:metalloendopeptidase activity"/>
    <property type="evidence" value="ECO:0007669"/>
    <property type="project" value="TreeGrafter"/>
</dbReference>
<dbReference type="AlphaFoldDB" id="A0A1L7D4E3"/>
<dbReference type="STRING" id="161895.CPHO_08890"/>
<dbReference type="Pfam" id="PF01551">
    <property type="entry name" value="Peptidase_M23"/>
    <property type="match status" value="1"/>
</dbReference>
<keyword evidence="2" id="KW-0732">Signal</keyword>
<feature type="region of interest" description="Disordered" evidence="1">
    <location>
        <begin position="31"/>
        <end position="52"/>
    </location>
</feature>
<dbReference type="EMBL" id="CP009249">
    <property type="protein sequence ID" value="APT92985.1"/>
    <property type="molecule type" value="Genomic_DNA"/>
</dbReference>
<name>A0A1L7D4E3_9CORY</name>
<dbReference type="RefSeq" id="WP_075735055.1">
    <property type="nucleotide sequence ID" value="NZ_CP009249.1"/>
</dbReference>
<gene>
    <name evidence="4" type="ORF">CPHO_08890</name>
</gene>
<organism evidence="4 5">
    <name type="scientific">Corynebacterium phocae</name>
    <dbReference type="NCBI Taxonomy" id="161895"/>
    <lineage>
        <taxon>Bacteria</taxon>
        <taxon>Bacillati</taxon>
        <taxon>Actinomycetota</taxon>
        <taxon>Actinomycetes</taxon>
        <taxon>Mycobacteriales</taxon>
        <taxon>Corynebacteriaceae</taxon>
        <taxon>Corynebacterium</taxon>
    </lineage>
</organism>
<keyword evidence="5" id="KW-1185">Reference proteome</keyword>
<feature type="chain" id="PRO_5013041175" description="M23ase beta-sheet core domain-containing protein" evidence="2">
    <location>
        <begin position="34"/>
        <end position="256"/>
    </location>
</feature>
<dbReference type="CDD" id="cd12797">
    <property type="entry name" value="M23_peptidase"/>
    <property type="match status" value="1"/>
</dbReference>
<dbReference type="InterPro" id="IPR016047">
    <property type="entry name" value="M23ase_b-sheet_dom"/>
</dbReference>
<evidence type="ECO:0000256" key="1">
    <source>
        <dbReference type="SAM" id="MobiDB-lite"/>
    </source>
</evidence>
<evidence type="ECO:0000313" key="5">
    <source>
        <dbReference type="Proteomes" id="UP000185491"/>
    </source>
</evidence>
<evidence type="ECO:0000313" key="4">
    <source>
        <dbReference type="EMBL" id="APT92985.1"/>
    </source>
</evidence>
<dbReference type="Proteomes" id="UP000185491">
    <property type="component" value="Chromosome"/>
</dbReference>
<protein>
    <recommendedName>
        <fullName evidence="3">M23ase beta-sheet core domain-containing protein</fullName>
    </recommendedName>
</protein>
<feature type="domain" description="M23ase beta-sheet core" evidence="3">
    <location>
        <begin position="148"/>
        <end position="243"/>
    </location>
</feature>
<dbReference type="Gene3D" id="2.70.70.10">
    <property type="entry name" value="Glucose Permease (Domain IIA)"/>
    <property type="match status" value="1"/>
</dbReference>
<sequence>MKRYPDARRTRATASAVAVTAALTLSQAPNAMAHEGDVAPVSTTNGEEGSSKEDIDTAIVVLDTLAELAGAADQILNNESLPPAGGAPSGVRAILDPHVISGLAAALTPEVGSPLSPSLRGTTVEGYPVVFPTSGVLTSGFGMRWGAMHNGIDVANPVGTPIYAVMSGQVISSGPAQGFGHWIRIKHDNGAVSVYGHMRGDSLLVNVGDRVEAGQQIASIGNEGHSTGPHLHFEIHPDGATPADPQAWFAQQGIYF</sequence>